<dbReference type="PROSITE" id="PS00061">
    <property type="entry name" value="ADH_SHORT"/>
    <property type="match status" value="1"/>
</dbReference>
<reference evidence="4" key="1">
    <citation type="submission" date="2021-12" db="EMBL/GenBank/DDBJ databases">
        <title>Convergent genome expansion in fungi linked to evolution of root-endophyte symbiosis.</title>
        <authorList>
            <consortium name="DOE Joint Genome Institute"/>
            <person name="Ke Y.-H."/>
            <person name="Bonito G."/>
            <person name="Liao H.-L."/>
            <person name="Looney B."/>
            <person name="Rojas-Flechas A."/>
            <person name="Nash J."/>
            <person name="Hameed K."/>
            <person name="Schadt C."/>
            <person name="Martin F."/>
            <person name="Crous P.W."/>
            <person name="Miettinen O."/>
            <person name="Magnuson J.K."/>
            <person name="Labbe J."/>
            <person name="Jacobson D."/>
            <person name="Doktycz M.J."/>
            <person name="Veneault-Fourrey C."/>
            <person name="Kuo A."/>
            <person name="Mondo S."/>
            <person name="Calhoun S."/>
            <person name="Riley R."/>
            <person name="Ohm R."/>
            <person name="LaButti K."/>
            <person name="Andreopoulos B."/>
            <person name="Pangilinan J."/>
            <person name="Nolan M."/>
            <person name="Tritt A."/>
            <person name="Clum A."/>
            <person name="Lipzen A."/>
            <person name="Daum C."/>
            <person name="Barry K."/>
            <person name="Grigoriev I.V."/>
            <person name="Vilgalys R."/>
        </authorList>
    </citation>
    <scope>NUCLEOTIDE SEQUENCE</scope>
    <source>
        <strain evidence="4">PMI_201</strain>
    </source>
</reference>
<sequence>SRKNYDVNVFGLLAVTQTFLPLLRAAQGMVVNQSSISAVGARNQPFIGMYSSSKAAATAISNSIRVDFEPFNVKVITLMTSDVQMKFWQKASTASVGLPQSSLYDPIRDSVEAMMRGDSNPPGQHSHERWARKVADDLLRRNPAPYVRGGYLVMACEYIRALVVA</sequence>
<dbReference type="GO" id="GO:0005783">
    <property type="term" value="C:endoplasmic reticulum"/>
    <property type="evidence" value="ECO:0007669"/>
    <property type="project" value="TreeGrafter"/>
</dbReference>
<evidence type="ECO:0000256" key="1">
    <source>
        <dbReference type="ARBA" id="ARBA00006484"/>
    </source>
</evidence>
<dbReference type="GeneID" id="70240732"/>
<keyword evidence="2" id="KW-0521">NADP</keyword>
<comment type="caution">
    <text evidence="4">The sequence shown here is derived from an EMBL/GenBank/DDBJ whole genome shotgun (WGS) entry which is preliminary data.</text>
</comment>
<accession>A0AAD4L2Z4</accession>
<dbReference type="Pfam" id="PF00106">
    <property type="entry name" value="adh_short"/>
    <property type="match status" value="1"/>
</dbReference>
<dbReference type="GO" id="GO:0019433">
    <property type="term" value="P:triglyceride catabolic process"/>
    <property type="evidence" value="ECO:0007669"/>
    <property type="project" value="TreeGrafter"/>
</dbReference>
<dbReference type="GO" id="GO:0004806">
    <property type="term" value="F:triacylglycerol lipase activity"/>
    <property type="evidence" value="ECO:0007669"/>
    <property type="project" value="TreeGrafter"/>
</dbReference>
<keyword evidence="5" id="KW-1185">Reference proteome</keyword>
<evidence type="ECO:0000313" key="4">
    <source>
        <dbReference type="EMBL" id="KAH8703644.1"/>
    </source>
</evidence>
<dbReference type="Gene3D" id="3.40.50.720">
    <property type="entry name" value="NAD(P)-binding Rossmann-like Domain"/>
    <property type="match status" value="1"/>
</dbReference>
<dbReference type="Proteomes" id="UP001201262">
    <property type="component" value="Unassembled WGS sequence"/>
</dbReference>
<dbReference type="InterPro" id="IPR020904">
    <property type="entry name" value="Sc_DH/Rdtase_CS"/>
</dbReference>
<name>A0AAD4L2Z4_9EURO</name>
<dbReference type="SUPFAM" id="SSF51735">
    <property type="entry name" value="NAD(P)-binding Rossmann-fold domains"/>
    <property type="match status" value="1"/>
</dbReference>
<evidence type="ECO:0000256" key="2">
    <source>
        <dbReference type="ARBA" id="ARBA00022857"/>
    </source>
</evidence>
<gene>
    <name evidence="4" type="ORF">BGW36DRAFT_286756</name>
</gene>
<evidence type="ECO:0000313" key="5">
    <source>
        <dbReference type="Proteomes" id="UP001201262"/>
    </source>
</evidence>
<dbReference type="RefSeq" id="XP_046076662.1">
    <property type="nucleotide sequence ID" value="XM_046210445.1"/>
</dbReference>
<dbReference type="PANTHER" id="PTHR44169">
    <property type="entry name" value="NADPH-DEPENDENT 1-ACYLDIHYDROXYACETONE PHOSPHATE REDUCTASE"/>
    <property type="match status" value="1"/>
</dbReference>
<feature type="non-terminal residue" evidence="4">
    <location>
        <position position="165"/>
    </location>
</feature>
<dbReference type="InterPro" id="IPR002347">
    <property type="entry name" value="SDR_fam"/>
</dbReference>
<comment type="similarity">
    <text evidence="1">Belongs to the short-chain dehydrogenases/reductases (SDR) family.</text>
</comment>
<protein>
    <submittedName>
        <fullName evidence="4">Uncharacterized protein</fullName>
    </submittedName>
</protein>
<evidence type="ECO:0000256" key="3">
    <source>
        <dbReference type="ARBA" id="ARBA00023002"/>
    </source>
</evidence>
<dbReference type="PANTHER" id="PTHR44169:SF6">
    <property type="entry name" value="NADPH-DEPENDENT 1-ACYLDIHYDROXYACETONE PHOSPHATE REDUCTASE"/>
    <property type="match status" value="1"/>
</dbReference>
<dbReference type="GO" id="GO:0005811">
    <property type="term" value="C:lipid droplet"/>
    <property type="evidence" value="ECO:0007669"/>
    <property type="project" value="TreeGrafter"/>
</dbReference>
<dbReference type="InterPro" id="IPR036291">
    <property type="entry name" value="NAD(P)-bd_dom_sf"/>
</dbReference>
<dbReference type="AlphaFoldDB" id="A0AAD4L2Z4"/>
<dbReference type="GO" id="GO:0006654">
    <property type="term" value="P:phosphatidic acid biosynthetic process"/>
    <property type="evidence" value="ECO:0007669"/>
    <property type="project" value="TreeGrafter"/>
</dbReference>
<dbReference type="EMBL" id="JAJTJA010000002">
    <property type="protein sequence ID" value="KAH8703644.1"/>
    <property type="molecule type" value="Genomic_DNA"/>
</dbReference>
<organism evidence="4 5">
    <name type="scientific">Talaromyces proteolyticus</name>
    <dbReference type="NCBI Taxonomy" id="1131652"/>
    <lineage>
        <taxon>Eukaryota</taxon>
        <taxon>Fungi</taxon>
        <taxon>Dikarya</taxon>
        <taxon>Ascomycota</taxon>
        <taxon>Pezizomycotina</taxon>
        <taxon>Eurotiomycetes</taxon>
        <taxon>Eurotiomycetidae</taxon>
        <taxon>Eurotiales</taxon>
        <taxon>Trichocomaceae</taxon>
        <taxon>Talaromyces</taxon>
        <taxon>Talaromyces sect. Bacilispori</taxon>
    </lineage>
</organism>
<dbReference type="GO" id="GO:0000140">
    <property type="term" value="F:acylglycerone-phosphate reductase (NADP+) activity"/>
    <property type="evidence" value="ECO:0007669"/>
    <property type="project" value="TreeGrafter"/>
</dbReference>
<proteinExistence type="inferred from homology"/>
<keyword evidence="3" id="KW-0560">Oxidoreductase</keyword>